<reference evidence="2 3" key="1">
    <citation type="submission" date="2024-03" db="EMBL/GenBank/DDBJ databases">
        <title>Human intestinal bacterial collection.</title>
        <authorList>
            <person name="Pauvert C."/>
            <person name="Hitch T.C.A."/>
            <person name="Clavel T."/>
        </authorList>
    </citation>
    <scope>NUCLEOTIDE SEQUENCE [LARGE SCALE GENOMIC DNA]</scope>
    <source>
        <strain evidence="2 3">CLA-AA-H185</strain>
    </source>
</reference>
<dbReference type="PROSITE" id="PS50943">
    <property type="entry name" value="HTH_CROC1"/>
    <property type="match status" value="1"/>
</dbReference>
<comment type="caution">
    <text evidence="2">The sequence shown here is derived from an EMBL/GenBank/DDBJ whole genome shotgun (WGS) entry which is preliminary data.</text>
</comment>
<dbReference type="InterPro" id="IPR010982">
    <property type="entry name" value="Lambda_DNA-bd_dom_sf"/>
</dbReference>
<proteinExistence type="predicted"/>
<dbReference type="RefSeq" id="WP_353529693.1">
    <property type="nucleotide sequence ID" value="NZ_JBBMEX010000002.1"/>
</dbReference>
<organism evidence="2 3">
    <name type="scientific">Maccoyibacter intestinihominis</name>
    <dbReference type="NCBI Taxonomy" id="3133499"/>
    <lineage>
        <taxon>Bacteria</taxon>
        <taxon>Bacillati</taxon>
        <taxon>Bacillota</taxon>
        <taxon>Clostridia</taxon>
        <taxon>Lachnospirales</taxon>
        <taxon>Lachnospiraceae</taxon>
        <taxon>Maccoyibacter</taxon>
    </lineage>
</organism>
<dbReference type="SMART" id="SM00530">
    <property type="entry name" value="HTH_XRE"/>
    <property type="match status" value="1"/>
</dbReference>
<keyword evidence="3" id="KW-1185">Reference proteome</keyword>
<gene>
    <name evidence="2" type="ORF">WMO43_02175</name>
</gene>
<evidence type="ECO:0000313" key="2">
    <source>
        <dbReference type="EMBL" id="MEQ2556689.1"/>
    </source>
</evidence>
<dbReference type="Proteomes" id="UP001454489">
    <property type="component" value="Unassembled WGS sequence"/>
</dbReference>
<evidence type="ECO:0000313" key="3">
    <source>
        <dbReference type="Proteomes" id="UP001454489"/>
    </source>
</evidence>
<dbReference type="InterPro" id="IPR001387">
    <property type="entry name" value="Cro/C1-type_HTH"/>
</dbReference>
<accession>A0ABV1HAH4</accession>
<dbReference type="Gene3D" id="1.10.260.40">
    <property type="entry name" value="lambda repressor-like DNA-binding domains"/>
    <property type="match status" value="1"/>
</dbReference>
<evidence type="ECO:0000259" key="1">
    <source>
        <dbReference type="PROSITE" id="PS50943"/>
    </source>
</evidence>
<dbReference type="CDD" id="cd00093">
    <property type="entry name" value="HTH_XRE"/>
    <property type="match status" value="1"/>
</dbReference>
<feature type="domain" description="HTH cro/C1-type" evidence="1">
    <location>
        <begin position="14"/>
        <end position="68"/>
    </location>
</feature>
<sequence length="108" mass="12301">MSEDKQKAIFSKNLNSYVTKSGKNQSEIAKNIRVSPQTFNTWCKGIAIPRMGKVQTLADYFHINKSDLIEDKAAEPATTVAYFDVDGYTEKELDEIKSFAEFIKTKRK</sequence>
<dbReference type="EMBL" id="JBBMEX010000002">
    <property type="protein sequence ID" value="MEQ2556689.1"/>
    <property type="molecule type" value="Genomic_DNA"/>
</dbReference>
<protein>
    <submittedName>
        <fullName evidence="2">Helix-turn-helix transcriptional regulator</fullName>
    </submittedName>
</protein>
<name>A0ABV1HAH4_9FIRM</name>
<dbReference type="SUPFAM" id="SSF47413">
    <property type="entry name" value="lambda repressor-like DNA-binding domains"/>
    <property type="match status" value="1"/>
</dbReference>